<organism evidence="7 8">
    <name type="scientific">Paraburkholderia antibiotica</name>
    <dbReference type="NCBI Taxonomy" id="2728839"/>
    <lineage>
        <taxon>Bacteria</taxon>
        <taxon>Pseudomonadati</taxon>
        <taxon>Pseudomonadota</taxon>
        <taxon>Betaproteobacteria</taxon>
        <taxon>Burkholderiales</taxon>
        <taxon>Burkholderiaceae</taxon>
        <taxon>Paraburkholderia</taxon>
    </lineage>
</organism>
<dbReference type="Pfam" id="PF00295">
    <property type="entry name" value="Glyco_hydro_28"/>
    <property type="match status" value="1"/>
</dbReference>
<keyword evidence="2 4" id="KW-0378">Hydrolase</keyword>
<keyword evidence="8" id="KW-1185">Reference proteome</keyword>
<dbReference type="InterPro" id="IPR011050">
    <property type="entry name" value="Pectin_lyase_fold/virulence"/>
</dbReference>
<dbReference type="AlphaFoldDB" id="A0A7X9X701"/>
<proteinExistence type="inferred from homology"/>
<evidence type="ECO:0000256" key="2">
    <source>
        <dbReference type="ARBA" id="ARBA00022801"/>
    </source>
</evidence>
<feature type="chain" id="PRO_5030799569" evidence="6">
    <location>
        <begin position="17"/>
        <end position="544"/>
    </location>
</feature>
<dbReference type="PROSITE" id="PS51257">
    <property type="entry name" value="PROKAR_LIPOPROTEIN"/>
    <property type="match status" value="1"/>
</dbReference>
<dbReference type="Proteomes" id="UP000583127">
    <property type="component" value="Unassembled WGS sequence"/>
</dbReference>
<dbReference type="InterPro" id="IPR051801">
    <property type="entry name" value="GH28_Enzymes"/>
</dbReference>
<evidence type="ECO:0000313" key="8">
    <source>
        <dbReference type="Proteomes" id="UP000583127"/>
    </source>
</evidence>
<keyword evidence="6" id="KW-0732">Signal</keyword>
<dbReference type="InterPro" id="IPR000743">
    <property type="entry name" value="Glyco_hydro_28"/>
</dbReference>
<reference evidence="7 8" key="1">
    <citation type="submission" date="2020-04" db="EMBL/GenBank/DDBJ databases">
        <title>Paraburkholderia sp. G-4-1-8 isolated from soil.</title>
        <authorList>
            <person name="Dahal R.H."/>
        </authorList>
    </citation>
    <scope>NUCLEOTIDE SEQUENCE [LARGE SCALE GENOMIC DNA]</scope>
    <source>
        <strain evidence="7 8">G-4-1-8</strain>
    </source>
</reference>
<evidence type="ECO:0000313" key="7">
    <source>
        <dbReference type="EMBL" id="NML32657.1"/>
    </source>
</evidence>
<dbReference type="InterPro" id="IPR012334">
    <property type="entry name" value="Pectin_lyas_fold"/>
</dbReference>
<dbReference type="GO" id="GO:0005975">
    <property type="term" value="P:carbohydrate metabolic process"/>
    <property type="evidence" value="ECO:0007669"/>
    <property type="project" value="InterPro"/>
</dbReference>
<name>A0A7X9X701_9BURK</name>
<feature type="signal peptide" evidence="6">
    <location>
        <begin position="1"/>
        <end position="16"/>
    </location>
</feature>
<dbReference type="InterPro" id="IPR006626">
    <property type="entry name" value="PbH1"/>
</dbReference>
<evidence type="ECO:0000256" key="3">
    <source>
        <dbReference type="ARBA" id="ARBA00023295"/>
    </source>
</evidence>
<evidence type="ECO:0000256" key="4">
    <source>
        <dbReference type="RuleBase" id="RU361169"/>
    </source>
</evidence>
<keyword evidence="3 4" id="KW-0326">Glycosidase</keyword>
<evidence type="ECO:0000256" key="6">
    <source>
        <dbReference type="SAM" id="SignalP"/>
    </source>
</evidence>
<feature type="compositionally biased region" description="Low complexity" evidence="5">
    <location>
        <begin position="28"/>
        <end position="51"/>
    </location>
</feature>
<dbReference type="SMART" id="SM00710">
    <property type="entry name" value="PbH1"/>
    <property type="match status" value="5"/>
</dbReference>
<comment type="similarity">
    <text evidence="1 4">Belongs to the glycosyl hydrolase 28 family.</text>
</comment>
<protein>
    <submittedName>
        <fullName evidence="7">Glycoside hydrolase family 28 protein</fullName>
    </submittedName>
</protein>
<dbReference type="GO" id="GO:0004650">
    <property type="term" value="F:polygalacturonase activity"/>
    <property type="evidence" value="ECO:0007669"/>
    <property type="project" value="InterPro"/>
</dbReference>
<dbReference type="PANTHER" id="PTHR31339:SF9">
    <property type="entry name" value="PLASMIN AND FIBRONECTIN-BINDING PROTEIN A"/>
    <property type="match status" value="1"/>
</dbReference>
<sequence length="544" mass="56782">MKTGLLAIAVACMTLAGCGGGGRSNSNTDAADVPASATPATPDTPASSPGASTTFNVADFGAKGDGTTDDTAAIQKALNAAGAAKGTVVFPQGTFMTGALFVGSNTTVQIDEGVTLKAIQAQTWWNVETTIASGAMNGFYPDGLALYPQVPTRVQGIEMNWASAIVNVRNADNVTITGKGVIDGNGQSWWSHYYADGTSFHSTLGVGWALNWDEQRPRGIETYKSTNVTIKDVTVQNSPFWTIHLCYSDQLHLDGVKVYNLPTAATGIMPSTDGIDMDSSTNILVENADIVANDDGFVIKSGRDGDGLRVNKPTANVVIRNSTVRAGATAFTIGSETSGGANNIEVSNIQVSPLTGQINSNVGYKAGGPAVYSVFVFKSAPTRGGTMENVYIHDINVDDAYYFMQGNENWPAGGTVPATFGTTYLEPSYWPSILAMPATASDGYPIFRNFRFENITMKHVESAVFGVAGYTIAGEAEKGRFTNFSFNNVNISAVKSSGTSVGAGSIANAGNWTFTNSTIKDVSGANLVPTLAATSSGVTGLPGQ</sequence>
<dbReference type="PANTHER" id="PTHR31339">
    <property type="entry name" value="PECTIN LYASE-RELATED"/>
    <property type="match status" value="1"/>
</dbReference>
<gene>
    <name evidence="7" type="ORF">HHL14_17660</name>
</gene>
<dbReference type="SUPFAM" id="SSF51126">
    <property type="entry name" value="Pectin lyase-like"/>
    <property type="match status" value="1"/>
</dbReference>
<accession>A0A7X9X701</accession>
<evidence type="ECO:0000256" key="5">
    <source>
        <dbReference type="SAM" id="MobiDB-lite"/>
    </source>
</evidence>
<dbReference type="EMBL" id="JABBFZ010000010">
    <property type="protein sequence ID" value="NML32657.1"/>
    <property type="molecule type" value="Genomic_DNA"/>
</dbReference>
<feature type="region of interest" description="Disordered" evidence="5">
    <location>
        <begin position="23"/>
        <end position="51"/>
    </location>
</feature>
<dbReference type="Gene3D" id="2.160.20.10">
    <property type="entry name" value="Single-stranded right-handed beta-helix, Pectin lyase-like"/>
    <property type="match status" value="1"/>
</dbReference>
<comment type="caution">
    <text evidence="7">The sequence shown here is derived from an EMBL/GenBank/DDBJ whole genome shotgun (WGS) entry which is preliminary data.</text>
</comment>
<dbReference type="RefSeq" id="WP_169498910.1">
    <property type="nucleotide sequence ID" value="NZ_JABBFZ010000010.1"/>
</dbReference>
<evidence type="ECO:0000256" key="1">
    <source>
        <dbReference type="ARBA" id="ARBA00008834"/>
    </source>
</evidence>